<dbReference type="STRING" id="7232.A0A484BBX3"/>
<proteinExistence type="predicted"/>
<feature type="region of interest" description="Disordered" evidence="1">
    <location>
        <begin position="142"/>
        <end position="168"/>
    </location>
</feature>
<dbReference type="OrthoDB" id="370884at2759"/>
<dbReference type="Proteomes" id="UP000295192">
    <property type="component" value="Unassembled WGS sequence"/>
</dbReference>
<keyword evidence="3" id="KW-1185">Reference proteome</keyword>
<feature type="region of interest" description="Disordered" evidence="1">
    <location>
        <begin position="66"/>
        <end position="112"/>
    </location>
</feature>
<feature type="compositionally biased region" description="Low complexity" evidence="1">
    <location>
        <begin position="24"/>
        <end position="40"/>
    </location>
</feature>
<organism evidence="2 3">
    <name type="scientific">Drosophila navojoa</name>
    <name type="common">Fruit fly</name>
    <dbReference type="NCBI Taxonomy" id="7232"/>
    <lineage>
        <taxon>Eukaryota</taxon>
        <taxon>Metazoa</taxon>
        <taxon>Ecdysozoa</taxon>
        <taxon>Arthropoda</taxon>
        <taxon>Hexapoda</taxon>
        <taxon>Insecta</taxon>
        <taxon>Pterygota</taxon>
        <taxon>Neoptera</taxon>
        <taxon>Endopterygota</taxon>
        <taxon>Diptera</taxon>
        <taxon>Brachycera</taxon>
        <taxon>Muscomorpha</taxon>
        <taxon>Ephydroidea</taxon>
        <taxon>Drosophilidae</taxon>
        <taxon>Drosophila</taxon>
    </lineage>
</organism>
<dbReference type="AlphaFoldDB" id="A0A484BBX3"/>
<reference evidence="2 3" key="1">
    <citation type="journal article" date="2019" name="J. Hered.">
        <title>An Improved Genome Assembly for Drosophila navojoa, the Basal Species in the mojavensis Cluster.</title>
        <authorList>
            <person name="Vanderlinde T."/>
            <person name="Dupim E.G."/>
            <person name="Nazario-Yepiz N.O."/>
            <person name="Carvalho A.B."/>
        </authorList>
    </citation>
    <scope>NUCLEOTIDE SEQUENCE [LARGE SCALE GENOMIC DNA]</scope>
    <source>
        <strain evidence="2">Navoj_Jal97</strain>
        <tissue evidence="2">Whole organism</tissue>
    </source>
</reference>
<dbReference type="EMBL" id="LSRL02000070">
    <property type="protein sequence ID" value="TDG45812.1"/>
    <property type="molecule type" value="Genomic_DNA"/>
</dbReference>
<evidence type="ECO:0000313" key="3">
    <source>
        <dbReference type="Proteomes" id="UP000295192"/>
    </source>
</evidence>
<gene>
    <name evidence="2" type="ORF">AWZ03_007767</name>
</gene>
<evidence type="ECO:0000256" key="1">
    <source>
        <dbReference type="SAM" id="MobiDB-lite"/>
    </source>
</evidence>
<evidence type="ECO:0000313" key="2">
    <source>
        <dbReference type="EMBL" id="TDG45812.1"/>
    </source>
</evidence>
<accession>A0A484BBX3</accession>
<name>A0A484BBX3_DRONA</name>
<comment type="caution">
    <text evidence="2">The sequence shown here is derived from an EMBL/GenBank/DDBJ whole genome shotgun (WGS) entry which is preliminary data.</text>
</comment>
<feature type="compositionally biased region" description="Basic and acidic residues" evidence="1">
    <location>
        <begin position="154"/>
        <end position="168"/>
    </location>
</feature>
<dbReference type="OMA" id="QSDNCEE"/>
<feature type="region of interest" description="Disordered" evidence="1">
    <location>
        <begin position="19"/>
        <end position="41"/>
    </location>
</feature>
<feature type="compositionally biased region" description="Low complexity" evidence="1">
    <location>
        <begin position="92"/>
        <end position="110"/>
    </location>
</feature>
<sequence length="214" mass="23756">MLLPDQTYADYVHRHLTRSDLKGSSRGNNNNNSSNSNSSSYDRTADFFENIPDFVGASLPAFLFHQSSQSHQQPASGSEQHDTPETLRTSTPSGPAREPSEPSEPSSKSENGNDVLRLCEDFLCRHRMRPDFFCQYQKALSSTTPSPKQSKALPDLDKPEPSASKELESSVLSAVKAKHDVVERFTKFSAIYTLPVARRKKKSNNTTGNITAFD</sequence>
<protein>
    <submittedName>
        <fullName evidence="2">Uncharacterized protein</fullName>
    </submittedName>
</protein>